<dbReference type="RefSeq" id="XP_031688731.1">
    <property type="nucleotide sequence ID" value="XM_031832871.1"/>
</dbReference>
<dbReference type="Gene3D" id="3.20.110.10">
    <property type="entry name" value="Glycoside hydrolase 38, N terminal domain"/>
    <property type="match status" value="1"/>
</dbReference>
<dbReference type="InterPro" id="IPR028995">
    <property type="entry name" value="Glyco_hydro_57/38_cen_sf"/>
</dbReference>
<comment type="catalytic activity">
    <reaction evidence="1">
        <text>Hydrolysis of terminal, non-reducing alpha-D-mannose residues in alpha-D-mannosides.</text>
        <dbReference type="EC" id="3.2.1.24"/>
    </reaction>
</comment>
<dbReference type="GeneTree" id="ENSGT01030000234638"/>
<evidence type="ECO:0000256" key="2">
    <source>
        <dbReference type="ARBA" id="ARBA00009792"/>
    </source>
</evidence>
<evidence type="ECO:0000256" key="6">
    <source>
        <dbReference type="ARBA" id="ARBA00023295"/>
    </source>
</evidence>
<dbReference type="FunFam" id="2.70.98.30:FF:000001">
    <property type="entry name" value="alpha-mannosidase 2C1 isoform X2"/>
    <property type="match status" value="1"/>
</dbReference>
<sequence>MYHQPVLKNRRTLLERAEKFISEIYFTDCNLRGRLYGDACPLESISSSLSRQRIPFLEAVKQNFEPYQVGDTFGPTWWTCWFKVSLRIPDSWRGKQVHLSWESDGEAMVWRDEQPVQGLTKEGEKTSYILTECLKDDEPHSISLYVELACNSLFGAGQGSMIAAPDPDRKYSVQKAELVVFKSDVRELLTDLEMLVDMVKLLGEGEQRGYQALFTANEMVNLCEPTNPSSFPAARSLAQKFFSQRNGESQHTVHAMGHCHIDSAWLWPYEETIRKCARSWVTVIRLMEKNPHMVFTCSQAQQFDWVKSWYPGLFTQIQHFVKKGQFIPVGGTWVEMDGNLPSGESMVRQFLEGQRFFKKEFGNYCKEFWLPDTFGYSAQLPQLMQGSGITRFLTQKLSWNLVNTFPHNTFFWEGLDGSQVLTHFPPGNSYEMKGKVEDLVNTVKNNKDKGRANHSAALFGFGDGGGGPTQLMLDRLDRVQDTDGLPRVQMSSPDRLFSELEADSSLLCTWTGELFLELHNGTYTTQAQIKLGNRRCETLLHDVEVASSLALCLNKTFQYPSEPLQVLWRQLLLNQFHDVIPGTCIEMVVEDAMRYYQDIRTVGTRLLRVSCQALGSEGTMTQTGDSDSTATSVAVLNTLPWERTEVLPLTGGAPDHQQPCLALVTVPSVGVVSVRDATATKPVSLVSVKVQADGTILMENGILRAVVNKDGCLASLYLVETNREAISHGCSGNQFVLFDDVPLYWDAWDVMDYHLQTRKPVVEVVSPVQIASPGGLRGSVTFTLRISDKSTITQEIILDAMCPYVKFNTQVEWFESHKFLKVEFPVRVRSPNATYEIQFGHLQRPTHRNTSWDWARFEVWGHKWADLSEHGFGVSLLNDSKYGYSVHQNTMTLSLLRAPKSPDANADMGSHQFTYAVMPHTGTFQEASVIQWAYNLNNPLRLIDNAPGSHTVAWSAFSVSAAAVILETVKQAEDRKDGLVVRLYESHGSSVSVYLTTGFPITEAWHCDLLERVDPSRPAPITASGISISFSPFQIVSLLLYLK</sequence>
<dbReference type="EC" id="3.2.1.24" evidence="3"/>
<reference evidence="8" key="1">
    <citation type="submission" date="2025-08" db="UniProtKB">
        <authorList>
            <consortium name="Ensembl"/>
        </authorList>
    </citation>
    <scope>IDENTIFICATION</scope>
</reference>
<dbReference type="InterPro" id="IPR011330">
    <property type="entry name" value="Glyco_hydro/deAcase_b/a-brl"/>
</dbReference>
<dbReference type="GO" id="GO:0009313">
    <property type="term" value="P:oligosaccharide catabolic process"/>
    <property type="evidence" value="ECO:0007669"/>
    <property type="project" value="TreeGrafter"/>
</dbReference>
<dbReference type="GO" id="GO:0030246">
    <property type="term" value="F:carbohydrate binding"/>
    <property type="evidence" value="ECO:0007669"/>
    <property type="project" value="InterPro"/>
</dbReference>
<dbReference type="GO" id="GO:0004559">
    <property type="term" value="F:alpha-mannosidase activity"/>
    <property type="evidence" value="ECO:0007669"/>
    <property type="project" value="UniProtKB-EC"/>
</dbReference>
<dbReference type="GeneID" id="109898163"/>
<dbReference type="InterPro" id="IPR015341">
    <property type="entry name" value="Glyco_hydro_38_cen"/>
</dbReference>
<dbReference type="SUPFAM" id="SSF88688">
    <property type="entry name" value="Families 57/38 glycoside transferase middle domain"/>
    <property type="match status" value="1"/>
</dbReference>
<evidence type="ECO:0000256" key="5">
    <source>
        <dbReference type="ARBA" id="ARBA00022801"/>
    </source>
</evidence>
<dbReference type="InterPro" id="IPR037094">
    <property type="entry name" value="Glyco_hydro_38_cen_sf"/>
</dbReference>
<dbReference type="SMART" id="SM00872">
    <property type="entry name" value="Alpha-mann_mid"/>
    <property type="match status" value="1"/>
</dbReference>
<dbReference type="GO" id="GO:0046872">
    <property type="term" value="F:metal ion binding"/>
    <property type="evidence" value="ECO:0007669"/>
    <property type="project" value="UniProtKB-KW"/>
</dbReference>
<dbReference type="Gene3D" id="1.20.1270.50">
    <property type="entry name" value="Glycoside hydrolase family 38, central domain"/>
    <property type="match status" value="1"/>
</dbReference>
<dbReference type="Pfam" id="PF22907">
    <property type="entry name" value="Ams1-like_1st"/>
    <property type="match status" value="1"/>
</dbReference>
<dbReference type="Pfam" id="PF01074">
    <property type="entry name" value="Glyco_hydro_38N"/>
    <property type="match status" value="1"/>
</dbReference>
<keyword evidence="9" id="KW-1185">Reference proteome</keyword>
<dbReference type="Proteomes" id="UP000694557">
    <property type="component" value="Unassembled WGS sequence"/>
</dbReference>
<reference evidence="8" key="2">
    <citation type="submission" date="2025-09" db="UniProtKB">
        <authorList>
            <consortium name="Ensembl"/>
        </authorList>
    </citation>
    <scope>IDENTIFICATION</scope>
</reference>
<dbReference type="AlphaFoldDB" id="A0A8C7GJ15"/>
<evidence type="ECO:0000256" key="1">
    <source>
        <dbReference type="ARBA" id="ARBA00000365"/>
    </source>
</evidence>
<dbReference type="Ensembl" id="ENSOKIT00005044749.1">
    <property type="protein sequence ID" value="ENSOKIP00005042442.1"/>
    <property type="gene ID" value="ENSOKIG00005015148.1"/>
</dbReference>
<organism evidence="8 9">
    <name type="scientific">Oncorhynchus kisutch</name>
    <name type="common">Coho salmon</name>
    <name type="synonym">Salmo kisutch</name>
    <dbReference type="NCBI Taxonomy" id="8019"/>
    <lineage>
        <taxon>Eukaryota</taxon>
        <taxon>Metazoa</taxon>
        <taxon>Chordata</taxon>
        <taxon>Craniata</taxon>
        <taxon>Vertebrata</taxon>
        <taxon>Euteleostomi</taxon>
        <taxon>Actinopterygii</taxon>
        <taxon>Neopterygii</taxon>
        <taxon>Teleostei</taxon>
        <taxon>Protacanthopterygii</taxon>
        <taxon>Salmoniformes</taxon>
        <taxon>Salmonidae</taxon>
        <taxon>Salmoninae</taxon>
        <taxon>Oncorhynchus</taxon>
    </lineage>
</organism>
<name>A0A8C7GJ15_ONCKI</name>
<evidence type="ECO:0000256" key="4">
    <source>
        <dbReference type="ARBA" id="ARBA00022723"/>
    </source>
</evidence>
<keyword evidence="6" id="KW-0326">Glycosidase</keyword>
<evidence type="ECO:0000313" key="9">
    <source>
        <dbReference type="Proteomes" id="UP000694557"/>
    </source>
</evidence>
<dbReference type="Pfam" id="PF09261">
    <property type="entry name" value="Alpha-mann_mid"/>
    <property type="match status" value="1"/>
</dbReference>
<dbReference type="GO" id="GO:0006013">
    <property type="term" value="P:mannose metabolic process"/>
    <property type="evidence" value="ECO:0007669"/>
    <property type="project" value="InterPro"/>
</dbReference>
<evidence type="ECO:0000313" key="8">
    <source>
        <dbReference type="Ensembl" id="ENSOKIP00005042442.1"/>
    </source>
</evidence>
<feature type="domain" description="Glycoside hydrolase family 38 central" evidence="7">
    <location>
        <begin position="517"/>
        <end position="596"/>
    </location>
</feature>
<dbReference type="FunFam" id="3.20.110.10:FF:000002">
    <property type="entry name" value="alpha-mannosidase 2C1 isoform X1"/>
    <property type="match status" value="1"/>
</dbReference>
<dbReference type="SUPFAM" id="SSF74650">
    <property type="entry name" value="Galactose mutarotase-like"/>
    <property type="match status" value="1"/>
</dbReference>
<dbReference type="PANTHER" id="PTHR46017">
    <property type="entry name" value="ALPHA-MANNOSIDASE 2C1"/>
    <property type="match status" value="1"/>
</dbReference>
<dbReference type="InterPro" id="IPR011013">
    <property type="entry name" value="Gal_mutarotase_sf_dom"/>
</dbReference>
<keyword evidence="5" id="KW-0378">Hydrolase</keyword>
<proteinExistence type="inferred from homology"/>
<dbReference type="Pfam" id="PF07748">
    <property type="entry name" value="Glyco_hydro_38C"/>
    <property type="match status" value="1"/>
</dbReference>
<evidence type="ECO:0000256" key="3">
    <source>
        <dbReference type="ARBA" id="ARBA00012752"/>
    </source>
</evidence>
<keyword evidence="4" id="KW-0479">Metal-binding</keyword>
<accession>A0A8C7GJ15</accession>
<dbReference type="InterPro" id="IPR041147">
    <property type="entry name" value="GH38_C"/>
</dbReference>
<evidence type="ECO:0000259" key="7">
    <source>
        <dbReference type="SMART" id="SM00872"/>
    </source>
</evidence>
<dbReference type="CDD" id="cd10813">
    <property type="entry name" value="GH38N_AMII_Man2C1"/>
    <property type="match status" value="1"/>
</dbReference>
<protein>
    <recommendedName>
        <fullName evidence="3">alpha-mannosidase</fullName>
        <ecNumber evidence="3">3.2.1.24</ecNumber>
    </recommendedName>
</protein>
<dbReference type="InterPro" id="IPR054723">
    <property type="entry name" value="Ams1-like_N"/>
</dbReference>
<comment type="similarity">
    <text evidence="2">Belongs to the glycosyl hydrolase 38 family.</text>
</comment>
<gene>
    <name evidence="8" type="primary">man2c1</name>
</gene>
<dbReference type="InterPro" id="IPR000602">
    <property type="entry name" value="Glyco_hydro_38_N"/>
</dbReference>
<dbReference type="InterPro" id="IPR027291">
    <property type="entry name" value="Glyco_hydro_38_N_sf"/>
</dbReference>
<dbReference type="FunFam" id="1.20.1270.50:FF:000004">
    <property type="entry name" value="alpha-mannosidase 2C1 isoform X1"/>
    <property type="match status" value="1"/>
</dbReference>
<dbReference type="InterPro" id="IPR011682">
    <property type="entry name" value="Glyco_hydro_38_C"/>
</dbReference>
<dbReference type="SUPFAM" id="SSF88713">
    <property type="entry name" value="Glycoside hydrolase/deacetylase"/>
    <property type="match status" value="1"/>
</dbReference>
<dbReference type="Pfam" id="PF17677">
    <property type="entry name" value="Glyco_hydro38C2"/>
    <property type="match status" value="1"/>
</dbReference>
<dbReference type="PANTHER" id="PTHR46017:SF1">
    <property type="entry name" value="ALPHA-MANNOSIDASE 2C1"/>
    <property type="match status" value="1"/>
</dbReference>
<dbReference type="Gene3D" id="2.70.98.30">
    <property type="entry name" value="Golgi alpha-mannosidase II, domain 4"/>
    <property type="match status" value="1"/>
</dbReference>